<feature type="region of interest" description="Disordered" evidence="1">
    <location>
        <begin position="68"/>
        <end position="100"/>
    </location>
</feature>
<dbReference type="InterPro" id="IPR022251">
    <property type="entry name" value="DUF3774_wound-induced"/>
</dbReference>
<protein>
    <submittedName>
        <fullName evidence="2">Uncharacterized protein</fullName>
    </submittedName>
</protein>
<proteinExistence type="evidence at transcript level"/>
<dbReference type="AlphaFoldDB" id="A9NY33"/>
<sequence>MSSISRRVCCVAAVGAIQGFRFFTDQRAFNLNNLLIIPKLQLISPNSLATASAAGASVAALALKSAAASSASQTNPTRCPQEEEAKSKDESLRTVMYLSC</sequence>
<reference evidence="2" key="1">
    <citation type="journal article" date="2008" name="BMC Genomics">
        <title>A conifer genomics resource of 200,000 spruce (Picea spp.) ESTs and 6,464 high-quality, sequence-finished full-length cDNAs for Sitka spruce (Picea sitchensis).</title>
        <authorList>
            <person name="Ralph S.G."/>
            <person name="Chun H.J."/>
            <person name="Kolosova N."/>
            <person name="Cooper D."/>
            <person name="Oddy C."/>
            <person name="Ritland C.E."/>
            <person name="Kirkpatrick R."/>
            <person name="Moore R."/>
            <person name="Barber S."/>
            <person name="Holt R.A."/>
            <person name="Jones S.J."/>
            <person name="Marra M.A."/>
            <person name="Douglas C.J."/>
            <person name="Ritland K."/>
            <person name="Bohlmann J."/>
        </authorList>
    </citation>
    <scope>NUCLEOTIDE SEQUENCE</scope>
    <source>
        <tissue evidence="2">Green portion of the leader tissue</tissue>
    </source>
</reference>
<name>A9NY33_PICSI</name>
<evidence type="ECO:0000256" key="1">
    <source>
        <dbReference type="SAM" id="MobiDB-lite"/>
    </source>
</evidence>
<evidence type="ECO:0000313" key="2">
    <source>
        <dbReference type="EMBL" id="ABK25544.1"/>
    </source>
</evidence>
<dbReference type="Pfam" id="PF12609">
    <property type="entry name" value="DUF3774"/>
    <property type="match status" value="1"/>
</dbReference>
<organism evidence="2">
    <name type="scientific">Picea sitchensis</name>
    <name type="common">Sitka spruce</name>
    <name type="synonym">Pinus sitchensis</name>
    <dbReference type="NCBI Taxonomy" id="3332"/>
    <lineage>
        <taxon>Eukaryota</taxon>
        <taxon>Viridiplantae</taxon>
        <taxon>Streptophyta</taxon>
        <taxon>Embryophyta</taxon>
        <taxon>Tracheophyta</taxon>
        <taxon>Spermatophyta</taxon>
        <taxon>Pinopsida</taxon>
        <taxon>Pinidae</taxon>
        <taxon>Conifers I</taxon>
        <taxon>Pinales</taxon>
        <taxon>Pinaceae</taxon>
        <taxon>Picea</taxon>
    </lineage>
</organism>
<dbReference type="EMBL" id="EF086265">
    <property type="protein sequence ID" value="ABK25544.1"/>
    <property type="molecule type" value="mRNA"/>
</dbReference>
<accession>A9NY33</accession>
<feature type="compositionally biased region" description="Basic and acidic residues" evidence="1">
    <location>
        <begin position="80"/>
        <end position="92"/>
    </location>
</feature>